<evidence type="ECO:0000313" key="3">
    <source>
        <dbReference type="EMBL" id="TFW28878.1"/>
    </source>
</evidence>
<dbReference type="PANTHER" id="PTHR38743">
    <property type="entry name" value="SIMILAR TO GLYOXYLASE I FAMILY PROTEIN"/>
    <property type="match status" value="1"/>
</dbReference>
<proteinExistence type="predicted"/>
<evidence type="ECO:0000313" key="4">
    <source>
        <dbReference type="Proteomes" id="UP000297258"/>
    </source>
</evidence>
<dbReference type="Pfam" id="PF09951">
    <property type="entry name" value="Imm33"/>
    <property type="match status" value="1"/>
</dbReference>
<dbReference type="AlphaFoldDB" id="A0A4Y9SQR5"/>
<dbReference type="PANTHER" id="PTHR38743:SF2">
    <property type="entry name" value="DUF2185 DOMAIN-CONTAINING PROTEIN"/>
    <property type="match status" value="1"/>
</dbReference>
<keyword evidence="4" id="KW-1185">Reference proteome</keyword>
<dbReference type="EMBL" id="SPUM01000132">
    <property type="protein sequence ID" value="TFW28878.1"/>
    <property type="molecule type" value="Genomic_DNA"/>
</dbReference>
<protein>
    <submittedName>
        <fullName evidence="3">DUF2185 domain-containing protein</fullName>
    </submittedName>
</protein>
<dbReference type="OrthoDB" id="4827574at2"/>
<dbReference type="Pfam" id="PF10077">
    <property type="entry name" value="DUF2314"/>
    <property type="match status" value="1"/>
</dbReference>
<comment type="caution">
    <text evidence="3">The sequence shown here is derived from an EMBL/GenBank/DDBJ whole genome shotgun (WGS) entry which is preliminary data.</text>
</comment>
<sequence length="204" mass="23676">MENQSWWLTDAAESQRHYPYTFYKPSKATISKLHVGSLVKLIFEFDQPDPDGLSAERMWVTLTEIDGDRFKGELDNEPFYLKTLKLGDPVEFEERHIIQTDLDEVERDTVKKYRPRCFVTRKVLYDGEKAGYIYREEPEEDDDSGWRIMAGNESDQYLDDQENVLYVSLGAVLNQDDSFAHLLGSAPGVAFQRDLKTGEFKTKE</sequence>
<dbReference type="InterPro" id="IPR018689">
    <property type="entry name" value="Imm33_dom"/>
</dbReference>
<accession>A0A4Y9SQR5</accession>
<evidence type="ECO:0000259" key="2">
    <source>
        <dbReference type="Pfam" id="PF10077"/>
    </source>
</evidence>
<reference evidence="3 4" key="1">
    <citation type="submission" date="2019-03" db="EMBL/GenBank/DDBJ databases">
        <title>Draft genome of Massilia hortus sp. nov., a novel bacterial species of the Oxalobacteraceae family.</title>
        <authorList>
            <person name="Peta V."/>
            <person name="Raths R."/>
            <person name="Bucking H."/>
        </authorList>
    </citation>
    <scope>NUCLEOTIDE SEQUENCE [LARGE SCALE GENOMIC DNA]</scope>
    <source>
        <strain evidence="3 4">ONC3</strain>
    </source>
</reference>
<organism evidence="3 4">
    <name type="scientific">Massilia horti</name>
    <dbReference type="NCBI Taxonomy" id="2562153"/>
    <lineage>
        <taxon>Bacteria</taxon>
        <taxon>Pseudomonadati</taxon>
        <taxon>Pseudomonadota</taxon>
        <taxon>Betaproteobacteria</taxon>
        <taxon>Burkholderiales</taxon>
        <taxon>Oxalobacteraceae</taxon>
        <taxon>Telluria group</taxon>
        <taxon>Massilia</taxon>
    </lineage>
</organism>
<feature type="domain" description="Immunity protein Imm33" evidence="1">
    <location>
        <begin position="117"/>
        <end position="202"/>
    </location>
</feature>
<dbReference type="Proteomes" id="UP000297258">
    <property type="component" value="Unassembled WGS sequence"/>
</dbReference>
<evidence type="ECO:0000259" key="1">
    <source>
        <dbReference type="Pfam" id="PF09951"/>
    </source>
</evidence>
<gene>
    <name evidence="3" type="ORF">E4O92_19770</name>
</gene>
<feature type="domain" description="DUF2314" evidence="2">
    <location>
        <begin position="9"/>
        <end position="97"/>
    </location>
</feature>
<dbReference type="InterPro" id="IPR018756">
    <property type="entry name" value="DUF2314"/>
</dbReference>
<name>A0A4Y9SQR5_9BURK</name>
<dbReference type="RefSeq" id="WP_135191379.1">
    <property type="nucleotide sequence ID" value="NZ_SPUM01000132.1"/>
</dbReference>